<keyword evidence="3" id="KW-1185">Reference proteome</keyword>
<dbReference type="EMBL" id="BDUF01000011">
    <property type="protein sequence ID" value="GAX88931.1"/>
    <property type="molecule type" value="Genomic_DNA"/>
</dbReference>
<feature type="transmembrane region" description="Helical" evidence="1">
    <location>
        <begin position="59"/>
        <end position="78"/>
    </location>
</feature>
<feature type="transmembrane region" description="Helical" evidence="1">
    <location>
        <begin position="120"/>
        <end position="142"/>
    </location>
</feature>
<evidence type="ECO:0000313" key="2">
    <source>
        <dbReference type="EMBL" id="GAX88931.1"/>
    </source>
</evidence>
<dbReference type="NCBIfam" id="NF041644">
    <property type="entry name" value="CBO0543_fam"/>
    <property type="match status" value="1"/>
</dbReference>
<evidence type="ECO:0000313" key="3">
    <source>
        <dbReference type="Proteomes" id="UP000217785"/>
    </source>
</evidence>
<dbReference type="InterPro" id="IPR048147">
    <property type="entry name" value="CBO0543-like"/>
</dbReference>
<evidence type="ECO:0000256" key="1">
    <source>
        <dbReference type="SAM" id="Phobius"/>
    </source>
</evidence>
<dbReference type="RefSeq" id="WP_096180633.1">
    <property type="nucleotide sequence ID" value="NZ_BDUF01000011.1"/>
</dbReference>
<dbReference type="OrthoDB" id="1913203at2"/>
<feature type="transmembrane region" description="Helical" evidence="1">
    <location>
        <begin position="26"/>
        <end position="47"/>
    </location>
</feature>
<gene>
    <name evidence="2" type="ORF">EFBL_0545</name>
</gene>
<keyword evidence="1" id="KW-0812">Transmembrane</keyword>
<name>A0A292YJ43_9BACL</name>
<proteinExistence type="predicted"/>
<keyword evidence="1" id="KW-1133">Transmembrane helix</keyword>
<protein>
    <submittedName>
        <fullName evidence="2">Uncharacterized protein</fullName>
    </submittedName>
</protein>
<organism evidence="2 3">
    <name type="scientific">Effusibacillus lacus</name>
    <dbReference type="NCBI Taxonomy" id="1348429"/>
    <lineage>
        <taxon>Bacteria</taxon>
        <taxon>Bacillati</taxon>
        <taxon>Bacillota</taxon>
        <taxon>Bacilli</taxon>
        <taxon>Bacillales</taxon>
        <taxon>Alicyclobacillaceae</taxon>
        <taxon>Effusibacillus</taxon>
    </lineage>
</organism>
<dbReference type="AlphaFoldDB" id="A0A292YJ43"/>
<comment type="caution">
    <text evidence="2">The sequence shown here is derived from an EMBL/GenBank/DDBJ whole genome shotgun (WGS) entry which is preliminary data.</text>
</comment>
<keyword evidence="1" id="KW-0472">Membrane</keyword>
<feature type="transmembrane region" description="Helical" evidence="1">
    <location>
        <begin position="90"/>
        <end position="108"/>
    </location>
</feature>
<reference evidence="3" key="1">
    <citation type="submission" date="2017-07" db="EMBL/GenBank/DDBJ databases">
        <title>Draft genome sequence of Effusibacillus lacus strain skLN1.</title>
        <authorList>
            <person name="Watanabe M."/>
            <person name="Kojima H."/>
            <person name="Fukui M."/>
        </authorList>
    </citation>
    <scope>NUCLEOTIDE SEQUENCE [LARGE SCALE GENOMIC DNA]</scope>
    <source>
        <strain evidence="3">skLN1</strain>
    </source>
</reference>
<sequence length="154" mass="18458">MYYIAVFFVSWIWWYLKADKTRLREMFGAVVFTMFLGLLTDLIMVHYKLWDYEGLPEPIYTIPLLLDYSVYPVVAYLFAQNLPETWGDILKRTLIWTGFAICFEWITLKTGHMEHHQWWNLWLSLAADILIFLSMAAIFRYYRTAYLRSESNPG</sequence>
<accession>A0A292YJ43</accession>
<dbReference type="Proteomes" id="UP000217785">
    <property type="component" value="Unassembled WGS sequence"/>
</dbReference>